<evidence type="ECO:0000313" key="3">
    <source>
        <dbReference type="Proteomes" id="UP001300502"/>
    </source>
</evidence>
<dbReference type="Proteomes" id="UP001300502">
    <property type="component" value="Unassembled WGS sequence"/>
</dbReference>
<name>A0AAV9I776_9RHOD</name>
<dbReference type="EMBL" id="JANCYU010000012">
    <property type="protein sequence ID" value="KAK4523208.1"/>
    <property type="molecule type" value="Genomic_DNA"/>
</dbReference>
<dbReference type="SUPFAM" id="SSF50978">
    <property type="entry name" value="WD40 repeat-like"/>
    <property type="match status" value="1"/>
</dbReference>
<keyword evidence="3" id="KW-1185">Reference proteome</keyword>
<feature type="repeat" description="WD" evidence="1">
    <location>
        <begin position="218"/>
        <end position="253"/>
    </location>
</feature>
<dbReference type="InterPro" id="IPR001680">
    <property type="entry name" value="WD40_rpt"/>
</dbReference>
<organism evidence="2 3">
    <name type="scientific">Galdieria yellowstonensis</name>
    <dbReference type="NCBI Taxonomy" id="3028027"/>
    <lineage>
        <taxon>Eukaryota</taxon>
        <taxon>Rhodophyta</taxon>
        <taxon>Bangiophyceae</taxon>
        <taxon>Galdieriales</taxon>
        <taxon>Galdieriaceae</taxon>
        <taxon>Galdieria</taxon>
    </lineage>
</organism>
<comment type="caution">
    <text evidence="2">The sequence shown here is derived from an EMBL/GenBank/DDBJ whole genome shotgun (WGS) entry which is preliminary data.</text>
</comment>
<dbReference type="AlphaFoldDB" id="A0AAV9I776"/>
<protein>
    <submittedName>
        <fullName evidence="2">Uncharacterized protein</fullName>
    </submittedName>
</protein>
<evidence type="ECO:0000313" key="2">
    <source>
        <dbReference type="EMBL" id="KAK4523208.1"/>
    </source>
</evidence>
<dbReference type="Pfam" id="PF00400">
    <property type="entry name" value="WD40"/>
    <property type="match status" value="1"/>
</dbReference>
<dbReference type="Gene3D" id="2.130.10.10">
    <property type="entry name" value="YVTN repeat-like/Quinoprotein amine dehydrogenase"/>
    <property type="match status" value="1"/>
</dbReference>
<gene>
    <name evidence="2" type="ORF">GAYE_PCTG44G1100</name>
</gene>
<dbReference type="SMART" id="SM00320">
    <property type="entry name" value="WD40"/>
    <property type="match status" value="3"/>
</dbReference>
<evidence type="ECO:0000256" key="1">
    <source>
        <dbReference type="PROSITE-ProRule" id="PRU00221"/>
    </source>
</evidence>
<dbReference type="InterPro" id="IPR036322">
    <property type="entry name" value="WD40_repeat_dom_sf"/>
</dbReference>
<keyword evidence="1" id="KW-0853">WD repeat</keyword>
<dbReference type="InterPro" id="IPR015943">
    <property type="entry name" value="WD40/YVTN_repeat-like_dom_sf"/>
</dbReference>
<sequence>MTKEVSESSNLLFEWSGEKGTAISVSPDASLFAVGVSEDRRILLFKKLSDGWGSYCLPLLSGGEIIRLKLLSQNVLCFLVNGEDSVNFISWDDEIFKEASERDSVPDVRLSPLCAGAKDAFLERLFGTIHTFDIAQYGSLCWLGYSGKLVLARIVDVSDSRAHSFSISSYSSFRCSSGTVFALNSCLDGHRVIFSTSESTSLHMLDVDASSSFHYSSYNGHSDWITCLKVGEENENLLLSGDSSGQVCFWDIRCKTSLVGSWAFFRSIAAVDFWRDPWKMMVAFGRHEDYIIEDEEPRHRGFLFSCVDLRANMLPPCIMEQRPPRGWGEDGWTDATTIRHVVSRRTTDDQVVAMDTDDRKSRIVYITSEGFIRVSSSEILDGHHTDPLLHLLSRRELGILK</sequence>
<reference evidence="2 3" key="1">
    <citation type="submission" date="2022-07" db="EMBL/GenBank/DDBJ databases">
        <title>Genome-wide signatures of adaptation to extreme environments.</title>
        <authorList>
            <person name="Cho C.H."/>
            <person name="Yoon H.S."/>
        </authorList>
    </citation>
    <scope>NUCLEOTIDE SEQUENCE [LARGE SCALE GENOMIC DNA]</scope>
    <source>
        <strain evidence="2 3">108.79 E11</strain>
    </source>
</reference>
<accession>A0AAV9I776</accession>
<proteinExistence type="predicted"/>
<dbReference type="PROSITE" id="PS50082">
    <property type="entry name" value="WD_REPEATS_2"/>
    <property type="match status" value="1"/>
</dbReference>